<evidence type="ECO:0000259" key="15">
    <source>
        <dbReference type="PROSITE" id="PS51103"/>
    </source>
</evidence>
<organism evidence="16 17">
    <name type="scientific">Candidatus Enterococcus lowellii</name>
    <dbReference type="NCBI Taxonomy" id="2230877"/>
    <lineage>
        <taxon>Bacteria</taxon>
        <taxon>Bacillati</taxon>
        <taxon>Bacillota</taxon>
        <taxon>Bacilli</taxon>
        <taxon>Lactobacillales</taxon>
        <taxon>Enterococcaceae</taxon>
        <taxon>Enterococcus</taxon>
    </lineage>
</organism>
<feature type="domain" description="PTS EIIB type-1" evidence="14">
    <location>
        <begin position="5"/>
        <end position="87"/>
    </location>
</feature>
<dbReference type="PROSITE" id="PS51103">
    <property type="entry name" value="PTS_EIIC_TYPE_1"/>
    <property type="match status" value="1"/>
</dbReference>
<dbReference type="PROSITE" id="PS00371">
    <property type="entry name" value="PTS_EIIA_TYPE_1_HIS"/>
    <property type="match status" value="1"/>
</dbReference>
<feature type="transmembrane region" description="Helical" evidence="12">
    <location>
        <begin position="406"/>
        <end position="429"/>
    </location>
</feature>
<evidence type="ECO:0000256" key="2">
    <source>
        <dbReference type="ARBA" id="ARBA00022448"/>
    </source>
</evidence>
<dbReference type="NCBIfam" id="TIGR00830">
    <property type="entry name" value="PTBA"/>
    <property type="match status" value="1"/>
</dbReference>
<proteinExistence type="predicted"/>
<keyword evidence="4" id="KW-0762">Sugar transport</keyword>
<dbReference type="PANTHER" id="PTHR30175:SF1">
    <property type="entry name" value="PTS SYSTEM ARBUTIN-, CELLOBIOSE-, AND SALICIN-SPECIFIC EIIBC COMPONENT-RELATED"/>
    <property type="match status" value="1"/>
</dbReference>
<keyword evidence="2" id="KW-0813">Transport</keyword>
<keyword evidence="8" id="KW-0418">Kinase</keyword>
<feature type="transmembrane region" description="Helical" evidence="12">
    <location>
        <begin position="223"/>
        <end position="251"/>
    </location>
</feature>
<dbReference type="InterPro" id="IPR001127">
    <property type="entry name" value="PTS_EIIA_1_perm"/>
</dbReference>
<evidence type="ECO:0000259" key="13">
    <source>
        <dbReference type="PROSITE" id="PS51093"/>
    </source>
</evidence>
<feature type="transmembrane region" description="Helical" evidence="12">
    <location>
        <begin position="345"/>
        <end position="368"/>
    </location>
</feature>
<dbReference type="InterPro" id="IPR018113">
    <property type="entry name" value="PTrfase_EIIB_Cys"/>
</dbReference>
<protein>
    <submittedName>
        <fullName evidence="16">PTS system beta-glucoside-specific IIABC component</fullName>
    </submittedName>
</protein>
<reference evidence="16 17" key="1">
    <citation type="submission" date="2021-03" db="EMBL/GenBank/DDBJ databases">
        <authorList>
            <person name="Gilmore M.S."/>
            <person name="Schwartzman J."/>
            <person name="Van Tyne D."/>
            <person name="Martin M."/>
            <person name="Earl A.M."/>
            <person name="Manson A.L."/>
            <person name="Straub T."/>
            <person name="Salamzade R."/>
            <person name="Saavedra J."/>
            <person name="Lebreton F."/>
            <person name="Prichula J."/>
            <person name="Schaufler K."/>
            <person name="Gaca A."/>
            <person name="Sgardioli B."/>
            <person name="Wagenaar J."/>
            <person name="Strong T."/>
        </authorList>
    </citation>
    <scope>NUCLEOTIDE SEQUENCE [LARGE SCALE GENOMIC DNA]</scope>
    <source>
        <strain evidence="16 17">DIV2402</strain>
    </source>
</reference>
<feature type="domain" description="PTS EIIA type-1" evidence="13">
    <location>
        <begin position="510"/>
        <end position="614"/>
    </location>
</feature>
<dbReference type="SUPFAM" id="SSF55604">
    <property type="entry name" value="Glucose permease domain IIB"/>
    <property type="match status" value="1"/>
</dbReference>
<feature type="domain" description="PTS EIIC type-1" evidence="15">
    <location>
        <begin position="104"/>
        <end position="483"/>
    </location>
</feature>
<evidence type="ECO:0000256" key="4">
    <source>
        <dbReference type="ARBA" id="ARBA00022597"/>
    </source>
</evidence>
<dbReference type="InterPro" id="IPR013013">
    <property type="entry name" value="PTS_EIIC_1"/>
</dbReference>
<evidence type="ECO:0000256" key="10">
    <source>
        <dbReference type="ARBA" id="ARBA00023136"/>
    </source>
</evidence>
<evidence type="ECO:0000256" key="9">
    <source>
        <dbReference type="ARBA" id="ARBA00022989"/>
    </source>
</evidence>
<dbReference type="NCBIfam" id="TIGR01995">
    <property type="entry name" value="PTS-II-ABC-beta"/>
    <property type="match status" value="1"/>
</dbReference>
<dbReference type="InterPro" id="IPR011297">
    <property type="entry name" value="PTS_IIABC_b_glu"/>
</dbReference>
<gene>
    <name evidence="16" type="ORF">DOK78_001391</name>
</gene>
<evidence type="ECO:0000256" key="6">
    <source>
        <dbReference type="ARBA" id="ARBA00022683"/>
    </source>
</evidence>
<dbReference type="Pfam" id="PF02378">
    <property type="entry name" value="PTS_EIIC"/>
    <property type="match status" value="1"/>
</dbReference>
<dbReference type="InterPro" id="IPR001996">
    <property type="entry name" value="PTS_IIB_1"/>
</dbReference>
<name>A0ABZ2SLN7_9ENTE</name>
<keyword evidence="5" id="KW-0808">Transferase</keyword>
<accession>A0ABZ2SLN7</accession>
<dbReference type="InterPro" id="IPR050558">
    <property type="entry name" value="PTS_Sugar-Specific_Components"/>
</dbReference>
<feature type="transmembrane region" description="Helical" evidence="12">
    <location>
        <begin position="113"/>
        <end position="137"/>
    </location>
</feature>
<dbReference type="PROSITE" id="PS01035">
    <property type="entry name" value="PTS_EIIB_TYPE_1_CYS"/>
    <property type="match status" value="1"/>
</dbReference>
<feature type="transmembrane region" description="Helical" evidence="12">
    <location>
        <begin position="181"/>
        <end position="203"/>
    </location>
</feature>
<feature type="transmembrane region" description="Helical" evidence="12">
    <location>
        <begin position="149"/>
        <end position="169"/>
    </location>
</feature>
<dbReference type="PANTHER" id="PTHR30175">
    <property type="entry name" value="PHOSPHOTRANSFERASE SYSTEM TRANSPORT PROTEIN"/>
    <property type="match status" value="1"/>
</dbReference>
<dbReference type="PROSITE" id="PS51098">
    <property type="entry name" value="PTS_EIIB_TYPE_1"/>
    <property type="match status" value="1"/>
</dbReference>
<evidence type="ECO:0000256" key="11">
    <source>
        <dbReference type="PROSITE-ProRule" id="PRU00421"/>
    </source>
</evidence>
<keyword evidence="17" id="KW-1185">Reference proteome</keyword>
<dbReference type="Pfam" id="PF00367">
    <property type="entry name" value="PTS_EIIB"/>
    <property type="match status" value="1"/>
</dbReference>
<evidence type="ECO:0000256" key="8">
    <source>
        <dbReference type="ARBA" id="ARBA00022777"/>
    </source>
</evidence>
<keyword evidence="7 12" id="KW-0812">Transmembrane</keyword>
<dbReference type="Gene3D" id="3.30.1360.60">
    <property type="entry name" value="Glucose permease domain IIB"/>
    <property type="match status" value="1"/>
</dbReference>
<dbReference type="EMBL" id="CP147251">
    <property type="protein sequence ID" value="WYJ76755.1"/>
    <property type="molecule type" value="Genomic_DNA"/>
</dbReference>
<dbReference type="CDD" id="cd00212">
    <property type="entry name" value="PTS_IIB_glc"/>
    <property type="match status" value="1"/>
</dbReference>
<keyword evidence="6" id="KW-0598">Phosphotransferase system</keyword>
<feature type="transmembrane region" description="Helical" evidence="12">
    <location>
        <begin position="263"/>
        <end position="290"/>
    </location>
</feature>
<feature type="transmembrane region" description="Helical" evidence="12">
    <location>
        <begin position="310"/>
        <end position="333"/>
    </location>
</feature>
<evidence type="ECO:0000256" key="7">
    <source>
        <dbReference type="ARBA" id="ARBA00022692"/>
    </source>
</evidence>
<keyword evidence="10 12" id="KW-0472">Membrane</keyword>
<sequence>MGKYRELAERIVENVGGKENINSLTHCITRLRFKLKNEAIAQDEVLKNMDGVVTVMKSGGQYQVVIGNHVPDVFEEVMQVAGLGAGGSDEADAPTGNIFDRLIDIISGCFQPFLGALAAAGMVKGFNALLVFLGSQIDGFNYTATSGTYVMLNGIGDAIFLFMPVILGFTSAQKFKLNPMVGIVVGAALCYPSVQGGALQAAFVATAGEGVAAPYSIFGLPAYATFLGIPWVGATYTSSVIPVIFIIAFAAQVQKLAKKIIPSVVQTFVVPFMVLLIALPVGFLVIGPIISMLTDLLSSGFQAVMDFSPIVYGIVLGFFWQVLVIFGLHWSVVPLGIMQITQDGFSQVLTAMYGASFAQTAAVAAMFFKLKDKNLKSLCPPAIISGIFGVTEPAIYGITLPKRWPFIYSMIGGSVAGAYLMFNGVGSFTMGGLGIFGLMNYINGDDASFVLHAVISIGIASVIGFGLTYFFWKDNTVIEETIVVETPMARTETITAPVQGTVAPLNTAQDDAFAQGLLGKGVVIHPTKGEVVAPFDGTVMTLFPSKHAIGLVSDNGLEVLIHVGLDTVQLDGKYFEAFVKQGDKVKQGQKLVTFDIEKIIEAGYLVETPVLITNAGDYLDIIEAEKKDVVITDELLTTVI</sequence>
<dbReference type="Gene3D" id="2.70.70.10">
    <property type="entry name" value="Glucose Permease (Domain IIA)"/>
    <property type="match status" value="1"/>
</dbReference>
<evidence type="ECO:0000256" key="12">
    <source>
        <dbReference type="SAM" id="Phobius"/>
    </source>
</evidence>
<evidence type="ECO:0000256" key="5">
    <source>
        <dbReference type="ARBA" id="ARBA00022679"/>
    </source>
</evidence>
<evidence type="ECO:0000313" key="17">
    <source>
        <dbReference type="Proteomes" id="UP000664701"/>
    </source>
</evidence>
<dbReference type="RefSeq" id="WP_207941053.1">
    <property type="nucleotide sequence ID" value="NZ_CP147251.1"/>
</dbReference>
<dbReference type="InterPro" id="IPR003352">
    <property type="entry name" value="PTS_EIIC"/>
</dbReference>
<dbReference type="InterPro" id="IPR036878">
    <property type="entry name" value="Glu_permease_IIB"/>
</dbReference>
<dbReference type="Pfam" id="PF00358">
    <property type="entry name" value="PTS_EIIA_1"/>
    <property type="match status" value="1"/>
</dbReference>
<dbReference type="Proteomes" id="UP000664701">
    <property type="component" value="Chromosome"/>
</dbReference>
<keyword evidence="3" id="KW-1003">Cell membrane</keyword>
<dbReference type="InterPro" id="IPR011055">
    <property type="entry name" value="Dup_hybrid_motif"/>
</dbReference>
<feature type="transmembrane region" description="Helical" evidence="12">
    <location>
        <begin position="449"/>
        <end position="472"/>
    </location>
</feature>
<evidence type="ECO:0000259" key="14">
    <source>
        <dbReference type="PROSITE" id="PS51098"/>
    </source>
</evidence>
<evidence type="ECO:0000256" key="3">
    <source>
        <dbReference type="ARBA" id="ARBA00022475"/>
    </source>
</evidence>
<comment type="subcellular location">
    <subcellularLocation>
        <location evidence="1">Cell membrane</location>
        <topology evidence="1">Multi-pass membrane protein</topology>
    </subcellularLocation>
</comment>
<feature type="transmembrane region" description="Helical" evidence="12">
    <location>
        <begin position="380"/>
        <end position="399"/>
    </location>
</feature>
<dbReference type="PROSITE" id="PS51093">
    <property type="entry name" value="PTS_EIIA_TYPE_1"/>
    <property type="match status" value="1"/>
</dbReference>
<reference evidence="16 17" key="2">
    <citation type="submission" date="2024-03" db="EMBL/GenBank/DDBJ databases">
        <title>The Genome Sequence of Enterococcus sp. DIV2402.</title>
        <authorList>
            <consortium name="The Broad Institute Genomics Platform"/>
            <consortium name="The Broad Institute Microbial Omics Core"/>
            <consortium name="The Broad Institute Genomic Center for Infectious Diseases"/>
            <person name="Earl A."/>
            <person name="Manson A."/>
            <person name="Gilmore M."/>
            <person name="Schwartman J."/>
            <person name="Shea T."/>
            <person name="Abouelleil A."/>
            <person name="Cao P."/>
            <person name="Chapman S."/>
            <person name="Cusick C."/>
            <person name="Young S."/>
            <person name="Neafsey D."/>
            <person name="Nusbaum C."/>
            <person name="Birren B."/>
        </authorList>
    </citation>
    <scope>NUCLEOTIDE SEQUENCE [LARGE SCALE GENOMIC DNA]</scope>
    <source>
        <strain evidence="16 17">DIV2402</strain>
    </source>
</reference>
<evidence type="ECO:0000313" key="16">
    <source>
        <dbReference type="EMBL" id="WYJ76755.1"/>
    </source>
</evidence>
<feature type="active site" description="Phosphocysteine intermediate; for EIIB activity" evidence="11">
    <location>
        <position position="27"/>
    </location>
</feature>
<dbReference type="SUPFAM" id="SSF51261">
    <property type="entry name" value="Duplicated hybrid motif"/>
    <property type="match status" value="1"/>
</dbReference>
<evidence type="ECO:0000256" key="1">
    <source>
        <dbReference type="ARBA" id="ARBA00004651"/>
    </source>
</evidence>
<keyword evidence="9 12" id="KW-1133">Transmembrane helix</keyword>